<dbReference type="GO" id="GO:0005886">
    <property type="term" value="C:plasma membrane"/>
    <property type="evidence" value="ECO:0007669"/>
    <property type="project" value="TreeGrafter"/>
</dbReference>
<name>A0AA86ZSQ5_9LACO</name>
<dbReference type="Pfam" id="PF00689">
    <property type="entry name" value="Cation_ATPase_C"/>
    <property type="match status" value="1"/>
</dbReference>
<dbReference type="SUPFAM" id="SSF81665">
    <property type="entry name" value="Calcium ATPase, transmembrane domain M"/>
    <property type="match status" value="1"/>
</dbReference>
<dbReference type="GO" id="GO:0005388">
    <property type="term" value="F:P-type calcium transporter activity"/>
    <property type="evidence" value="ECO:0007669"/>
    <property type="project" value="TreeGrafter"/>
</dbReference>
<feature type="transmembrane region" description="Helical" evidence="3">
    <location>
        <begin position="28"/>
        <end position="49"/>
    </location>
</feature>
<keyword evidence="3" id="KW-1133">Transmembrane helix</keyword>
<feature type="transmembrane region" description="Helical" evidence="3">
    <location>
        <begin position="55"/>
        <end position="79"/>
    </location>
</feature>
<gene>
    <name evidence="5" type="ORF">HMPREF0514_11884</name>
</gene>
<dbReference type="PANTHER" id="PTHR24093">
    <property type="entry name" value="CATION TRANSPORTING ATPASE"/>
    <property type="match status" value="1"/>
</dbReference>
<keyword evidence="3" id="KW-0812">Transmembrane</keyword>
<evidence type="ECO:0000256" key="3">
    <source>
        <dbReference type="SAM" id="Phobius"/>
    </source>
</evidence>
<keyword evidence="2" id="KW-0460">Magnesium</keyword>
<dbReference type="EMBL" id="ACGO02000008">
    <property type="protein sequence ID" value="EFJ68885.1"/>
    <property type="molecule type" value="Genomic_DNA"/>
</dbReference>
<protein>
    <recommendedName>
        <fullName evidence="4">Cation-transporting P-type ATPase C-terminal domain-containing protein</fullName>
    </recommendedName>
</protein>
<evidence type="ECO:0000256" key="2">
    <source>
        <dbReference type="ARBA" id="ARBA00022842"/>
    </source>
</evidence>
<sequence>MILLNDSFTTITAAIREGRKVYRNIQKVIQFLLVGNIAEITTLFVATIFNWDAPLLAVHILWVNLATASLPALALGVDPASKNIMKHKPVKTGTLFEKDLVWRVISQGIFVALMTLIAYWIGKSFDNPIAGQTMAFCVLALSQMLRAFNQHSNTDPIWVRGNKINVWLIISFIVSAVLMGIILFTPNLQTLFHLTSLTSRQ</sequence>
<accession>A0AA86ZSQ5</accession>
<comment type="caution">
    <text evidence="5">The sequence shown here is derived from an EMBL/GenBank/DDBJ whole genome shotgun (WGS) entry which is preliminary data.</text>
</comment>
<reference evidence="5 6" key="1">
    <citation type="submission" date="2010-06" db="EMBL/GenBank/DDBJ databases">
        <authorList>
            <person name="Muzny D."/>
            <person name="Qin X."/>
            <person name="Buhay C."/>
            <person name="Dugan-Rocha S."/>
            <person name="Ding Y."/>
            <person name="Chen G."/>
            <person name="Hawes A."/>
            <person name="Holder M."/>
            <person name="Jhangiani S."/>
            <person name="Johnson A."/>
            <person name="Khan Z."/>
            <person name="Li Z."/>
            <person name="Liu W."/>
            <person name="Liu X."/>
            <person name="Perez L."/>
            <person name="Shen H."/>
            <person name="Wang Q."/>
            <person name="Watt J."/>
            <person name="Xi L."/>
            <person name="Xin Y."/>
            <person name="Zhou J."/>
            <person name="Deng J."/>
            <person name="Jiang H."/>
            <person name="Liu Y."/>
            <person name="Qu J."/>
            <person name="Song X.-Z."/>
            <person name="Zhang L."/>
            <person name="Villasana D."/>
            <person name="Johnson A."/>
            <person name="Liu J."/>
            <person name="Liyanage D."/>
            <person name="Lorensuhewa L."/>
            <person name="Robinson T."/>
            <person name="Song A."/>
            <person name="Song B.-B."/>
            <person name="Dinh H."/>
            <person name="Thornton R."/>
            <person name="Coyle M."/>
            <person name="Francisco L."/>
            <person name="Jackson L."/>
            <person name="Javaid M."/>
            <person name="Korchina V."/>
            <person name="Kovar C."/>
            <person name="Mata R."/>
            <person name="Mathew T."/>
            <person name="Ngo R."/>
            <person name="Nguyen L."/>
            <person name="Nguyen N."/>
            <person name="Okwuonu G."/>
            <person name="Ongeri F."/>
            <person name="Pham C."/>
            <person name="Simmons D."/>
            <person name="Wilczek-Boney K."/>
            <person name="Hale W."/>
            <person name="Jakkamsetti A."/>
            <person name="Pham P."/>
            <person name="Ruth R."/>
            <person name="San Lucas F."/>
            <person name="Warren J."/>
            <person name="Zhang J."/>
            <person name="Zhao Z."/>
            <person name="Zhou C."/>
            <person name="Zhu D."/>
            <person name="Lee S."/>
            <person name="Bess C."/>
            <person name="Blankenburg K."/>
            <person name="Forbes L."/>
            <person name="Fu Q."/>
            <person name="Gubbala S."/>
            <person name="Hirani K."/>
            <person name="Jayaseelan J.C."/>
            <person name="Lara F."/>
            <person name="Munidasa M."/>
            <person name="Palculict T."/>
            <person name="Patil S."/>
            <person name="Pu L.-L."/>
            <person name="Saada N."/>
            <person name="Tang L."/>
            <person name="Weissenberger G."/>
            <person name="Zhu Y."/>
            <person name="Hemphill L."/>
            <person name="Shang Y."/>
            <person name="Youmans B."/>
            <person name="Ayvaz T."/>
            <person name="Ross M."/>
            <person name="Santibanez J."/>
            <person name="Aqrawi P."/>
            <person name="Gross S."/>
            <person name="Joshi V."/>
            <person name="Fowler G."/>
            <person name="Nazareth L."/>
            <person name="Reid J."/>
            <person name="Worley K."/>
            <person name="Petrosino J."/>
            <person name="Highlander S."/>
            <person name="Gibbs R."/>
        </authorList>
    </citation>
    <scope>NUCLEOTIDE SEQUENCE [LARGE SCALE GENOMIC DNA]</scope>
    <source>
        <strain evidence="5 6">JV-V03</strain>
    </source>
</reference>
<dbReference type="Gene3D" id="1.20.1110.10">
    <property type="entry name" value="Calcium-transporting ATPase, transmembrane domain"/>
    <property type="match status" value="2"/>
</dbReference>
<organism evidence="5 6">
    <name type="scientific">Lactobacillus paragasseri JV-V03</name>
    <dbReference type="NCBI Taxonomy" id="525326"/>
    <lineage>
        <taxon>Bacteria</taxon>
        <taxon>Bacillati</taxon>
        <taxon>Bacillota</taxon>
        <taxon>Bacilli</taxon>
        <taxon>Lactobacillales</taxon>
        <taxon>Lactobacillaceae</taxon>
        <taxon>Lactobacillus</taxon>
    </lineage>
</organism>
<dbReference type="GO" id="GO:0046872">
    <property type="term" value="F:metal ion binding"/>
    <property type="evidence" value="ECO:0007669"/>
    <property type="project" value="UniProtKB-KW"/>
</dbReference>
<dbReference type="InterPro" id="IPR006068">
    <property type="entry name" value="ATPase_P-typ_cation-transptr_C"/>
</dbReference>
<dbReference type="AlphaFoldDB" id="A0AA86ZSQ5"/>
<keyword evidence="3" id="KW-0472">Membrane</keyword>
<proteinExistence type="predicted"/>
<dbReference type="InterPro" id="IPR023298">
    <property type="entry name" value="ATPase_P-typ_TM_dom_sf"/>
</dbReference>
<evidence type="ECO:0000313" key="6">
    <source>
        <dbReference type="Proteomes" id="UP000003672"/>
    </source>
</evidence>
<keyword evidence="1" id="KW-0479">Metal-binding</keyword>
<dbReference type="PANTHER" id="PTHR24093:SF506">
    <property type="entry name" value="CATION-TRANSPORTING ATPASE PMA1"/>
    <property type="match status" value="1"/>
</dbReference>
<evidence type="ECO:0000313" key="5">
    <source>
        <dbReference type="EMBL" id="EFJ68885.1"/>
    </source>
</evidence>
<feature type="transmembrane region" description="Helical" evidence="3">
    <location>
        <begin position="100"/>
        <end position="122"/>
    </location>
</feature>
<feature type="domain" description="Cation-transporting P-type ATPase C-terminal" evidence="4">
    <location>
        <begin position="53"/>
        <end position="200"/>
    </location>
</feature>
<dbReference type="Proteomes" id="UP000003672">
    <property type="component" value="Unassembled WGS sequence"/>
</dbReference>
<feature type="transmembrane region" description="Helical" evidence="3">
    <location>
        <begin position="166"/>
        <end position="184"/>
    </location>
</feature>
<feature type="transmembrane region" description="Helical" evidence="3">
    <location>
        <begin position="128"/>
        <end position="145"/>
    </location>
</feature>
<evidence type="ECO:0000256" key="1">
    <source>
        <dbReference type="ARBA" id="ARBA00022723"/>
    </source>
</evidence>
<evidence type="ECO:0000259" key="4">
    <source>
        <dbReference type="Pfam" id="PF00689"/>
    </source>
</evidence>